<accession>A0A4C1SB09</accession>
<dbReference type="AlphaFoldDB" id="A0A4C1SB09"/>
<keyword evidence="4" id="KW-0966">Cell projection</keyword>
<sequence>MDESVRSKDTGSEDEPLVPDDFDEQYYQDLLSKVQRKCLASKDAAQIREQTAQDELNKLKEIVEEHKKEEQYNQLKVELENLQRSHDILQNTLSQHQTDVKIMRTEIKNLVTERNVLRKDRENAVDLRQELLRMHRIVNQERIKTRALQDELLTPMNIHRWRHAKSEKSQVESPKAEVNTKSLEEKSNAAKIEDLKADLFKVKNQLLQERKIKQNCWKRQALMKMQMQCLSAPPQLQVTFNNTGENITSYSKFI</sequence>
<keyword evidence="4" id="KW-0282">Flagellum</keyword>
<dbReference type="EMBL" id="BGZK01003235">
    <property type="protein sequence ID" value="GBO99025.1"/>
    <property type="molecule type" value="Genomic_DNA"/>
</dbReference>
<dbReference type="Proteomes" id="UP000299102">
    <property type="component" value="Unassembled WGS sequence"/>
</dbReference>
<keyword evidence="5" id="KW-1185">Reference proteome</keyword>
<dbReference type="GO" id="GO:0005856">
    <property type="term" value="C:cytoskeleton"/>
    <property type="evidence" value="ECO:0007669"/>
    <property type="project" value="TreeGrafter"/>
</dbReference>
<name>A0A4C1SB09_EUMVA</name>
<organism evidence="4 5">
    <name type="scientific">Eumeta variegata</name>
    <name type="common">Bagworm moth</name>
    <name type="synonym">Eumeta japonica</name>
    <dbReference type="NCBI Taxonomy" id="151549"/>
    <lineage>
        <taxon>Eukaryota</taxon>
        <taxon>Metazoa</taxon>
        <taxon>Ecdysozoa</taxon>
        <taxon>Arthropoda</taxon>
        <taxon>Hexapoda</taxon>
        <taxon>Insecta</taxon>
        <taxon>Pterygota</taxon>
        <taxon>Neoptera</taxon>
        <taxon>Endopterygota</taxon>
        <taxon>Lepidoptera</taxon>
        <taxon>Glossata</taxon>
        <taxon>Ditrysia</taxon>
        <taxon>Tineoidea</taxon>
        <taxon>Psychidae</taxon>
        <taxon>Oiketicinae</taxon>
        <taxon>Eumeta</taxon>
    </lineage>
</organism>
<comment type="caution">
    <text evidence="4">The sequence shown here is derived from an EMBL/GenBank/DDBJ whole genome shotgun (WGS) entry which is preliminary data.</text>
</comment>
<evidence type="ECO:0000313" key="5">
    <source>
        <dbReference type="Proteomes" id="UP000299102"/>
    </source>
</evidence>
<dbReference type="PANTHER" id="PTHR32083">
    <property type="entry name" value="CILIA AND FLAGELLA-ASSOCIATED PROTEIN 58-RELATED"/>
    <property type="match status" value="1"/>
</dbReference>
<evidence type="ECO:0000256" key="3">
    <source>
        <dbReference type="SAM" id="MobiDB-lite"/>
    </source>
</evidence>
<protein>
    <submittedName>
        <fullName evidence="4">Cilia-and flagella-associated protein 58</fullName>
    </submittedName>
</protein>
<keyword evidence="1 2" id="KW-0175">Coiled coil</keyword>
<evidence type="ECO:0000256" key="1">
    <source>
        <dbReference type="ARBA" id="ARBA00023054"/>
    </source>
</evidence>
<feature type="coiled-coil region" evidence="2">
    <location>
        <begin position="42"/>
        <end position="99"/>
    </location>
</feature>
<feature type="compositionally biased region" description="Basic and acidic residues" evidence="3">
    <location>
        <begin position="1"/>
        <end position="11"/>
    </location>
</feature>
<feature type="compositionally biased region" description="Acidic residues" evidence="3">
    <location>
        <begin position="12"/>
        <end position="22"/>
    </location>
</feature>
<evidence type="ECO:0000313" key="4">
    <source>
        <dbReference type="EMBL" id="GBO99025.1"/>
    </source>
</evidence>
<dbReference type="STRING" id="151549.A0A4C1SB09"/>
<gene>
    <name evidence="4" type="primary">CFAP58</name>
    <name evidence="4" type="ORF">EVAR_103821_1</name>
</gene>
<feature type="region of interest" description="Disordered" evidence="3">
    <location>
        <begin position="1"/>
        <end position="22"/>
    </location>
</feature>
<dbReference type="OrthoDB" id="264785at2759"/>
<reference evidence="4 5" key="1">
    <citation type="journal article" date="2019" name="Commun. Biol.">
        <title>The bagworm genome reveals a unique fibroin gene that provides high tensile strength.</title>
        <authorList>
            <person name="Kono N."/>
            <person name="Nakamura H."/>
            <person name="Ohtoshi R."/>
            <person name="Tomita M."/>
            <person name="Numata K."/>
            <person name="Arakawa K."/>
        </authorList>
    </citation>
    <scope>NUCLEOTIDE SEQUENCE [LARGE SCALE GENOMIC DNA]</scope>
</reference>
<evidence type="ECO:0000256" key="2">
    <source>
        <dbReference type="SAM" id="Coils"/>
    </source>
</evidence>
<dbReference type="PANTHER" id="PTHR32083:SF0">
    <property type="entry name" value="CILIA AND FLAGELLA-ASSOCIATED PROTEIN 58"/>
    <property type="match status" value="1"/>
</dbReference>
<proteinExistence type="predicted"/>
<keyword evidence="4" id="KW-0969">Cilium</keyword>